<reference evidence="3" key="1">
    <citation type="submission" date="2017-01" db="EMBL/GenBank/DDBJ databases">
        <title>Genome Analysis of Deinococcus marmoris KOPRI26562.</title>
        <authorList>
            <person name="Kim J.H."/>
            <person name="Oh H.-M."/>
        </authorList>
    </citation>
    <scope>NUCLEOTIDE SEQUENCE [LARGE SCALE GENOMIC DNA]</scope>
    <source>
        <strain evidence="3">PAMC 26633</strain>
    </source>
</reference>
<feature type="compositionally biased region" description="Polar residues" evidence="1">
    <location>
        <begin position="119"/>
        <end position="134"/>
    </location>
</feature>
<evidence type="ECO:0000256" key="1">
    <source>
        <dbReference type="SAM" id="MobiDB-lite"/>
    </source>
</evidence>
<feature type="region of interest" description="Disordered" evidence="1">
    <location>
        <begin position="116"/>
        <end position="142"/>
    </location>
</feature>
<accession>A0A226X6E4</accession>
<proteinExistence type="predicted"/>
<name>A0A226X6E4_CABSO</name>
<gene>
    <name evidence="2" type="ORF">BSU04_11135</name>
</gene>
<dbReference type="AlphaFoldDB" id="A0A226X6E4"/>
<sequence length="142" mass="15352">MPAFFPDLALSASDGLALKLSTVRFQAGAVSNLDVMTAQTIALINQRTADQFDARRLDASVLLLKALAANGKGLGGDERFSRRNGCLSPRFITRSMGVVIVLLRFAPGMLQCVEYSPDGNRQSGPEPASQQHISTHLRPLNR</sequence>
<dbReference type="Gene3D" id="1.20.1600.10">
    <property type="entry name" value="Outer membrane efflux proteins (OEP)"/>
    <property type="match status" value="1"/>
</dbReference>
<protein>
    <submittedName>
        <fullName evidence="2">Heavy metal RND efflux outer membrane protein, CzcC family</fullName>
    </submittedName>
</protein>
<dbReference type="EMBL" id="MTHB01000058">
    <property type="protein sequence ID" value="OXC78580.1"/>
    <property type="molecule type" value="Genomic_DNA"/>
</dbReference>
<comment type="caution">
    <text evidence="2">The sequence shown here is derived from an EMBL/GenBank/DDBJ whole genome shotgun (WGS) entry which is preliminary data.</text>
</comment>
<organism evidence="2 3">
    <name type="scientific">Caballeronia sordidicola</name>
    <name type="common">Burkholderia sordidicola</name>
    <dbReference type="NCBI Taxonomy" id="196367"/>
    <lineage>
        <taxon>Bacteria</taxon>
        <taxon>Pseudomonadati</taxon>
        <taxon>Pseudomonadota</taxon>
        <taxon>Betaproteobacteria</taxon>
        <taxon>Burkholderiales</taxon>
        <taxon>Burkholderiaceae</taxon>
        <taxon>Caballeronia</taxon>
    </lineage>
</organism>
<dbReference type="Proteomes" id="UP000214720">
    <property type="component" value="Unassembled WGS sequence"/>
</dbReference>
<evidence type="ECO:0000313" key="3">
    <source>
        <dbReference type="Proteomes" id="UP000214720"/>
    </source>
</evidence>
<evidence type="ECO:0000313" key="2">
    <source>
        <dbReference type="EMBL" id="OXC78580.1"/>
    </source>
</evidence>